<organism evidence="2 3">
    <name type="scientific">Rangifer tarandus platyrhynchus</name>
    <name type="common">Svalbard reindeer</name>
    <dbReference type="NCBI Taxonomy" id="3082113"/>
    <lineage>
        <taxon>Eukaryota</taxon>
        <taxon>Metazoa</taxon>
        <taxon>Chordata</taxon>
        <taxon>Craniata</taxon>
        <taxon>Vertebrata</taxon>
        <taxon>Euteleostomi</taxon>
        <taxon>Mammalia</taxon>
        <taxon>Eutheria</taxon>
        <taxon>Laurasiatheria</taxon>
        <taxon>Artiodactyla</taxon>
        <taxon>Ruminantia</taxon>
        <taxon>Pecora</taxon>
        <taxon>Cervidae</taxon>
        <taxon>Odocoileinae</taxon>
        <taxon>Rangifer</taxon>
    </lineage>
</organism>
<keyword evidence="1" id="KW-1133">Transmembrane helix</keyword>
<feature type="transmembrane region" description="Helical" evidence="1">
    <location>
        <begin position="12"/>
        <end position="37"/>
    </location>
</feature>
<keyword evidence="1" id="KW-0472">Membrane</keyword>
<reference evidence="2" key="1">
    <citation type="submission" date="2023-04" db="EMBL/GenBank/DDBJ databases">
        <authorList>
            <consortium name="ELIXIR-Norway"/>
        </authorList>
    </citation>
    <scope>NUCLEOTIDE SEQUENCE [LARGE SCALE GENOMIC DNA]</scope>
</reference>
<evidence type="ECO:0000313" key="3">
    <source>
        <dbReference type="Proteomes" id="UP001176941"/>
    </source>
</evidence>
<dbReference type="EMBL" id="OX459944">
    <property type="protein sequence ID" value="CAI9178548.1"/>
    <property type="molecule type" value="Genomic_DNA"/>
</dbReference>
<dbReference type="Proteomes" id="UP001176941">
    <property type="component" value="Chromosome 8"/>
</dbReference>
<proteinExistence type="predicted"/>
<sequence length="118" mass="13019">MGILAQKGVIEVVLFFLGFVFFFFLSLLLGLITFGYLSDNGEGNGNPLQYSCLENPVDRGAWWAVVHGVAQSRTRLKQLSMHVLEKEMATHSSVLAWRMPGTQEPGWAAICGVTQSQT</sequence>
<keyword evidence="3" id="KW-1185">Reference proteome</keyword>
<gene>
    <name evidence="2" type="ORF">MRATA1EN1_LOCUS27510</name>
</gene>
<name>A0ABN9A132_RANTA</name>
<evidence type="ECO:0000256" key="1">
    <source>
        <dbReference type="SAM" id="Phobius"/>
    </source>
</evidence>
<evidence type="ECO:0000313" key="2">
    <source>
        <dbReference type="EMBL" id="CAI9178548.1"/>
    </source>
</evidence>
<protein>
    <submittedName>
        <fullName evidence="2">Uncharacterized protein</fullName>
    </submittedName>
</protein>
<accession>A0ABN9A132</accession>
<keyword evidence="1" id="KW-0812">Transmembrane</keyword>